<organism evidence="1 2">
    <name type="scientific">Janthinobacterium kumbetense</name>
    <dbReference type="NCBI Taxonomy" id="2950280"/>
    <lineage>
        <taxon>Bacteria</taxon>
        <taxon>Pseudomonadati</taxon>
        <taxon>Pseudomonadota</taxon>
        <taxon>Betaproteobacteria</taxon>
        <taxon>Burkholderiales</taxon>
        <taxon>Oxalobacteraceae</taxon>
        <taxon>Janthinobacterium</taxon>
    </lineage>
</organism>
<gene>
    <name evidence="1" type="ORF">NCG91_01775</name>
</gene>
<protein>
    <submittedName>
        <fullName evidence="1">DUF2625 domain-containing protein</fullName>
    </submittedName>
</protein>
<proteinExistence type="predicted"/>
<dbReference type="RefSeq" id="WP_251348323.1">
    <property type="nucleotide sequence ID" value="NZ_JAMQGR010000001.1"/>
</dbReference>
<evidence type="ECO:0000313" key="2">
    <source>
        <dbReference type="Proteomes" id="UP001202243"/>
    </source>
</evidence>
<keyword evidence="2" id="KW-1185">Reference proteome</keyword>
<comment type="caution">
    <text evidence="1">The sequence shown here is derived from an EMBL/GenBank/DDBJ whole genome shotgun (WGS) entry which is preliminary data.</text>
</comment>
<dbReference type="InterPro" id="IPR021239">
    <property type="entry name" value="DUF2625"/>
</dbReference>
<sequence>MRTLNELLDSEDPAFPLIRQWVSEADIPVELLPPSAGREDVLLSLQVTTRSPLGAIAYETGGILVDDGWLRILGSGHGKLERNLATWNEGKAEGFLLVADDVLGGFFAINGGALGADQGKMYYLAPETLAWEALEIGYTAFVEWAFTRQLRQFYGRQPGDAQDFDELPELPELPLPGDLCLNFYPFLWTQEGSLKTSSRRAIPVEEQWVLNLDLQQKLLDAPAGAN</sequence>
<accession>A0ABT0WJS4</accession>
<dbReference type="Proteomes" id="UP001202243">
    <property type="component" value="Unassembled WGS sequence"/>
</dbReference>
<evidence type="ECO:0000313" key="1">
    <source>
        <dbReference type="EMBL" id="MCM2564312.1"/>
    </source>
</evidence>
<name>A0ABT0WJS4_9BURK</name>
<dbReference type="EMBL" id="JAMQGR010000001">
    <property type="protein sequence ID" value="MCM2564312.1"/>
    <property type="molecule type" value="Genomic_DNA"/>
</dbReference>
<reference evidence="1 2" key="1">
    <citation type="submission" date="2022-06" db="EMBL/GenBank/DDBJ databases">
        <title>Janthinobacterium kumbetensis sp. nov., isolated from spring water in Turkey.</title>
        <authorList>
            <person name="Inan Bektas K."/>
            <person name="Belduz A.A."/>
            <person name="Canakci S."/>
            <person name="Nalcaoglu A."/>
            <person name="Ceylan E."/>
            <person name="Kati H."/>
        </authorList>
    </citation>
    <scope>NUCLEOTIDE SEQUENCE [LARGE SCALE GENOMIC DNA]</scope>
    <source>
        <strain evidence="1 2">GK</strain>
    </source>
</reference>
<dbReference type="Pfam" id="PF10946">
    <property type="entry name" value="DUF2625"/>
    <property type="match status" value="1"/>
</dbReference>